<dbReference type="Proteomes" id="UP000281431">
    <property type="component" value="Unassembled WGS sequence"/>
</dbReference>
<proteinExistence type="predicted"/>
<organism evidence="2 3">
    <name type="scientific">Natrarchaeobius chitinivorans</name>
    <dbReference type="NCBI Taxonomy" id="1679083"/>
    <lineage>
        <taxon>Archaea</taxon>
        <taxon>Methanobacteriati</taxon>
        <taxon>Methanobacteriota</taxon>
        <taxon>Stenosarchaea group</taxon>
        <taxon>Halobacteria</taxon>
        <taxon>Halobacteriales</taxon>
        <taxon>Natrialbaceae</taxon>
        <taxon>Natrarchaeobius</taxon>
    </lineage>
</organism>
<feature type="region of interest" description="Disordered" evidence="1">
    <location>
        <begin position="1"/>
        <end position="20"/>
    </location>
</feature>
<evidence type="ECO:0000313" key="2">
    <source>
        <dbReference type="EMBL" id="RQG99997.1"/>
    </source>
</evidence>
<evidence type="ECO:0000313" key="3">
    <source>
        <dbReference type="Proteomes" id="UP000281431"/>
    </source>
</evidence>
<keyword evidence="3" id="KW-1185">Reference proteome</keyword>
<dbReference type="EMBL" id="REFZ01000007">
    <property type="protein sequence ID" value="RQG99997.1"/>
    <property type="molecule type" value="Genomic_DNA"/>
</dbReference>
<protein>
    <submittedName>
        <fullName evidence="2">Uncharacterized protein</fullName>
    </submittedName>
</protein>
<gene>
    <name evidence="2" type="ORF">EA472_12305</name>
</gene>
<name>A0A3N6MBL8_NATCH</name>
<sequence length="78" mass="8340">MSSGREVADPKSADGLESVCDRCGDPVPSERMIRLSSEPCPELEGRYAAVTKSYCPDCVAGIGMLAFVTEARARVESE</sequence>
<dbReference type="OrthoDB" id="204520at2157"/>
<dbReference type="AlphaFoldDB" id="A0A3N6MBL8"/>
<comment type="caution">
    <text evidence="2">The sequence shown here is derived from an EMBL/GenBank/DDBJ whole genome shotgun (WGS) entry which is preliminary data.</text>
</comment>
<reference evidence="2 3" key="1">
    <citation type="submission" date="2018-10" db="EMBL/GenBank/DDBJ databases">
        <title>Natrarchaeobius chitinivorans gen. nov., sp. nov., and Natrarchaeobius haloalkaliphilus sp. nov., alkaliphilic, chitin-utilizing haloarchaea from hypersaline alkaline lakes.</title>
        <authorList>
            <person name="Sorokin D.Y."/>
            <person name="Elcheninov A.G."/>
            <person name="Kostrikina N.A."/>
            <person name="Bale N.J."/>
            <person name="Sinninghe Damste J.S."/>
            <person name="Khijniak T.V."/>
            <person name="Kublanov I.V."/>
            <person name="Toshchakov S.V."/>
        </authorList>
    </citation>
    <scope>NUCLEOTIDE SEQUENCE [LARGE SCALE GENOMIC DNA]</scope>
    <source>
        <strain evidence="2 3">AArcht7</strain>
    </source>
</reference>
<evidence type="ECO:0000256" key="1">
    <source>
        <dbReference type="SAM" id="MobiDB-lite"/>
    </source>
</evidence>
<accession>A0A3N6MBL8</accession>